<dbReference type="Proteomes" id="UP001153678">
    <property type="component" value="Unassembled WGS sequence"/>
</dbReference>
<evidence type="ECO:0000313" key="2">
    <source>
        <dbReference type="Proteomes" id="UP001153678"/>
    </source>
</evidence>
<protein>
    <submittedName>
        <fullName evidence="1">14154_t:CDS:1</fullName>
    </submittedName>
</protein>
<feature type="non-terminal residue" evidence="1">
    <location>
        <position position="104"/>
    </location>
</feature>
<evidence type="ECO:0000313" key="1">
    <source>
        <dbReference type="EMBL" id="CAI2186223.1"/>
    </source>
</evidence>
<reference evidence="1" key="1">
    <citation type="submission" date="2022-08" db="EMBL/GenBank/DDBJ databases">
        <authorList>
            <person name="Kallberg Y."/>
            <person name="Tangrot J."/>
            <person name="Rosling A."/>
        </authorList>
    </citation>
    <scope>NUCLEOTIDE SEQUENCE</scope>
    <source>
        <strain evidence="1">Wild A</strain>
    </source>
</reference>
<name>A0A9W4WTP8_9GLOM</name>
<sequence length="104" mass="12359">MIEEINKLEFEKNLKNNEEEDKILGIEIEDDIELDVEDEVNNSEIEESEDEHMEISFKLVIRREGKNSAAKWETIYQTNFDNFMKDLYLLIQDQVDELVLSNNC</sequence>
<gene>
    <name evidence="1" type="ORF">FWILDA_LOCUS12468</name>
</gene>
<proteinExistence type="predicted"/>
<comment type="caution">
    <text evidence="1">The sequence shown here is derived from an EMBL/GenBank/DDBJ whole genome shotgun (WGS) entry which is preliminary data.</text>
</comment>
<dbReference type="EMBL" id="CAMKVN010004049">
    <property type="protein sequence ID" value="CAI2186223.1"/>
    <property type="molecule type" value="Genomic_DNA"/>
</dbReference>
<dbReference type="OrthoDB" id="10567249at2759"/>
<dbReference type="AlphaFoldDB" id="A0A9W4WTP8"/>
<accession>A0A9W4WTP8</accession>
<keyword evidence="2" id="KW-1185">Reference proteome</keyword>
<organism evidence="1 2">
    <name type="scientific">Funneliformis geosporum</name>
    <dbReference type="NCBI Taxonomy" id="1117311"/>
    <lineage>
        <taxon>Eukaryota</taxon>
        <taxon>Fungi</taxon>
        <taxon>Fungi incertae sedis</taxon>
        <taxon>Mucoromycota</taxon>
        <taxon>Glomeromycotina</taxon>
        <taxon>Glomeromycetes</taxon>
        <taxon>Glomerales</taxon>
        <taxon>Glomeraceae</taxon>
        <taxon>Funneliformis</taxon>
    </lineage>
</organism>